<dbReference type="InterPro" id="IPR001680">
    <property type="entry name" value="WD40_rpt"/>
</dbReference>
<evidence type="ECO:0000256" key="3">
    <source>
        <dbReference type="ARBA" id="ARBA00025726"/>
    </source>
</evidence>
<evidence type="ECO:0000256" key="1">
    <source>
        <dbReference type="ARBA" id="ARBA00022574"/>
    </source>
</evidence>
<dbReference type="GO" id="GO:0000974">
    <property type="term" value="C:Prp19 complex"/>
    <property type="evidence" value="ECO:0007669"/>
    <property type="project" value="TreeGrafter"/>
</dbReference>
<feature type="repeat" description="WD" evidence="6">
    <location>
        <begin position="240"/>
        <end position="281"/>
    </location>
</feature>
<comment type="caution">
    <text evidence="8">The sequence shown here is derived from an EMBL/GenBank/DDBJ whole genome shotgun (WGS) entry which is preliminary data.</text>
</comment>
<dbReference type="PANTHER" id="PTHR19923">
    <property type="entry name" value="WD40 REPEAT PROTEINPRL1/PRL2-RELATED"/>
    <property type="match status" value="1"/>
</dbReference>
<protein>
    <recommendedName>
        <fullName evidence="4 7">Pre-mRNA-splicing factor PRP46</fullName>
    </recommendedName>
    <alternativeName>
        <fullName evidence="5 7">Pre-mRNA-processing protein 46</fullName>
    </alternativeName>
</protein>
<accession>A0A9W6YRI3</accession>
<gene>
    <name evidence="8" type="ORF">Amon01_000087900</name>
</gene>
<evidence type="ECO:0000313" key="9">
    <source>
        <dbReference type="Proteomes" id="UP001165063"/>
    </source>
</evidence>
<keyword evidence="7" id="KW-0747">Spliceosome</keyword>
<comment type="function">
    <text evidence="7">Involved in pre-mRNA splicing and required for cell cycle progression at G2/M.</text>
</comment>
<sequence>MPENTLEDITILRGKLFGSYADDVYRNNDGDKIYKRTKIQTQIIPNDFLISSNMIDTKHSNTESKKTTILDKLRLKTPSVDDDDMDLQLPTINHDSNALSVYSLSNSLQHSTELAMHNTAFDSGNAFANKSLVPAMPSFETLSSKPHSQWKLQKVLLGHTGSVTALTFDPLNKFFVSGSADSTMKVWDLITGELKLTLTGHIMAVRGLVISPRHPYMFSCSEDKGVKCWDLEKNKVVRDYHGHLSSVYSIDIHPTLDLIVTAGRDSSVKVWDIRTKLPVYTLVGHKSTVNKVSCRSTNPQVISCSMDSTVKTWDLIAGKCDETLTYHSKSVRSFFVNDDNDEFISGSSDGIKKFKITSPEGRCQYLQDLQSLENDKLNQGNLIVNTITANHDGDLFVGCDNGQYGFWDWESGRLFQNGMNVPVPGSLAGEKGITCSSFDQSGLRLVTGGVDKSVKIWKQADEISV</sequence>
<feature type="repeat" description="WD" evidence="6">
    <location>
        <begin position="156"/>
        <end position="197"/>
    </location>
</feature>
<evidence type="ECO:0000313" key="8">
    <source>
        <dbReference type="EMBL" id="GMG19968.1"/>
    </source>
</evidence>
<keyword evidence="1 6" id="KW-0853">WD repeat</keyword>
<dbReference type="InterPro" id="IPR019775">
    <property type="entry name" value="WD40_repeat_CS"/>
</dbReference>
<feature type="repeat" description="WD" evidence="6">
    <location>
        <begin position="433"/>
        <end position="465"/>
    </location>
</feature>
<dbReference type="AlphaFoldDB" id="A0A9W6YRI3"/>
<dbReference type="GO" id="GO:0000398">
    <property type="term" value="P:mRNA splicing, via spliceosome"/>
    <property type="evidence" value="ECO:0007669"/>
    <property type="project" value="UniProtKB-UniRule"/>
</dbReference>
<name>A0A9W6YRI3_AMBMO</name>
<dbReference type="Pfam" id="PF00400">
    <property type="entry name" value="WD40"/>
    <property type="match status" value="6"/>
</dbReference>
<dbReference type="GO" id="GO:0071011">
    <property type="term" value="C:precatalytic spliceosome"/>
    <property type="evidence" value="ECO:0007669"/>
    <property type="project" value="TreeGrafter"/>
</dbReference>
<feature type="repeat" description="WD" evidence="6">
    <location>
        <begin position="282"/>
        <end position="323"/>
    </location>
</feature>
<evidence type="ECO:0000256" key="2">
    <source>
        <dbReference type="ARBA" id="ARBA00022737"/>
    </source>
</evidence>
<organism evidence="8 9">
    <name type="scientific">Ambrosiozyma monospora</name>
    <name type="common">Yeast</name>
    <name type="synonym">Endomycopsis monosporus</name>
    <dbReference type="NCBI Taxonomy" id="43982"/>
    <lineage>
        <taxon>Eukaryota</taxon>
        <taxon>Fungi</taxon>
        <taxon>Dikarya</taxon>
        <taxon>Ascomycota</taxon>
        <taxon>Saccharomycotina</taxon>
        <taxon>Pichiomycetes</taxon>
        <taxon>Pichiales</taxon>
        <taxon>Pichiaceae</taxon>
        <taxon>Ambrosiozyma</taxon>
    </lineage>
</organism>
<dbReference type="SMART" id="SM00320">
    <property type="entry name" value="WD40"/>
    <property type="match status" value="6"/>
</dbReference>
<dbReference type="InterPro" id="IPR020472">
    <property type="entry name" value="WD40_PAC1"/>
</dbReference>
<dbReference type="CDD" id="cd00200">
    <property type="entry name" value="WD40"/>
    <property type="match status" value="1"/>
</dbReference>
<dbReference type="PROSITE" id="PS00678">
    <property type="entry name" value="WD_REPEATS_1"/>
    <property type="match status" value="2"/>
</dbReference>
<keyword evidence="7" id="KW-0507">mRNA processing</keyword>
<evidence type="ECO:0000256" key="6">
    <source>
        <dbReference type="PROSITE-ProRule" id="PRU00221"/>
    </source>
</evidence>
<keyword evidence="9" id="KW-1185">Reference proteome</keyword>
<comment type="subunit">
    <text evidence="7">Associated with the spliceosome.</text>
</comment>
<comment type="similarity">
    <text evidence="3 7">Belongs to the WD repeat PRL1/PRL2 family.</text>
</comment>
<dbReference type="EMBL" id="BSXU01000249">
    <property type="protein sequence ID" value="GMG19968.1"/>
    <property type="molecule type" value="Genomic_DNA"/>
</dbReference>
<dbReference type="InterPro" id="IPR036322">
    <property type="entry name" value="WD40_repeat_dom_sf"/>
</dbReference>
<dbReference type="Gene3D" id="2.130.10.10">
    <property type="entry name" value="YVTN repeat-like/Quinoprotein amine dehydrogenase"/>
    <property type="match status" value="1"/>
</dbReference>
<dbReference type="SUPFAM" id="SSF50978">
    <property type="entry name" value="WD40 repeat-like"/>
    <property type="match status" value="1"/>
</dbReference>
<dbReference type="OrthoDB" id="10256122at2759"/>
<keyword evidence="2 7" id="KW-0677">Repeat</keyword>
<dbReference type="InterPro" id="IPR015943">
    <property type="entry name" value="WD40/YVTN_repeat-like_dom_sf"/>
</dbReference>
<keyword evidence="7" id="KW-0539">Nucleus</keyword>
<evidence type="ECO:0000256" key="4">
    <source>
        <dbReference type="ARBA" id="ARBA00026147"/>
    </source>
</evidence>
<dbReference type="PANTHER" id="PTHR19923:SF0">
    <property type="entry name" value="PLEIOTROPIC REGULATOR 1"/>
    <property type="match status" value="1"/>
</dbReference>
<dbReference type="PROSITE" id="PS50294">
    <property type="entry name" value="WD_REPEATS_REGION"/>
    <property type="match status" value="5"/>
</dbReference>
<dbReference type="PRINTS" id="PR00320">
    <property type="entry name" value="GPROTEINBRPT"/>
</dbReference>
<reference evidence="8" key="1">
    <citation type="submission" date="2023-04" db="EMBL/GenBank/DDBJ databases">
        <title>Ambrosiozyma monospora NBRC 1965.</title>
        <authorList>
            <person name="Ichikawa N."/>
            <person name="Sato H."/>
            <person name="Tonouchi N."/>
        </authorList>
    </citation>
    <scope>NUCLEOTIDE SEQUENCE</scope>
    <source>
        <strain evidence="8">NBRC 1965</strain>
    </source>
</reference>
<dbReference type="InterPro" id="IPR045241">
    <property type="entry name" value="Prp46/PLRG1-like"/>
</dbReference>
<dbReference type="PROSITE" id="PS50082">
    <property type="entry name" value="WD_REPEATS_2"/>
    <property type="match status" value="5"/>
</dbReference>
<keyword evidence="7" id="KW-0508">mRNA splicing</keyword>
<evidence type="ECO:0000256" key="7">
    <source>
        <dbReference type="RuleBase" id="RU369036"/>
    </source>
</evidence>
<dbReference type="Proteomes" id="UP001165063">
    <property type="component" value="Unassembled WGS sequence"/>
</dbReference>
<evidence type="ECO:0000256" key="5">
    <source>
        <dbReference type="ARBA" id="ARBA00033071"/>
    </source>
</evidence>
<proteinExistence type="inferred from homology"/>
<comment type="subcellular location">
    <subcellularLocation>
        <location evidence="7">Nucleus</location>
    </subcellularLocation>
</comment>
<feature type="repeat" description="WD" evidence="6">
    <location>
        <begin position="198"/>
        <end position="239"/>
    </location>
</feature>
<dbReference type="GO" id="GO:0071013">
    <property type="term" value="C:catalytic step 2 spliceosome"/>
    <property type="evidence" value="ECO:0007669"/>
    <property type="project" value="TreeGrafter"/>
</dbReference>